<feature type="region of interest" description="Disordered" evidence="1">
    <location>
        <begin position="1"/>
        <end position="22"/>
    </location>
</feature>
<evidence type="ECO:0000256" key="1">
    <source>
        <dbReference type="SAM" id="MobiDB-lite"/>
    </source>
</evidence>
<protein>
    <submittedName>
        <fullName evidence="2">Predicted DNA binding protein, CopG/RHH family</fullName>
    </submittedName>
</protein>
<feature type="compositionally biased region" description="Polar residues" evidence="1">
    <location>
        <begin position="1"/>
        <end position="13"/>
    </location>
</feature>
<proteinExistence type="predicted"/>
<name>A0A450SSX3_9GAMM</name>
<evidence type="ECO:0000313" key="2">
    <source>
        <dbReference type="EMBL" id="VFJ57133.1"/>
    </source>
</evidence>
<accession>A0A450SSX3</accession>
<dbReference type="AlphaFoldDB" id="A0A450SSX3"/>
<dbReference type="EMBL" id="CAADEW010000068">
    <property type="protein sequence ID" value="VFJ57133.1"/>
    <property type="molecule type" value="Genomic_DNA"/>
</dbReference>
<sequence>MSGNRQAIPSFSTEGEEREFWESHDSSQYLDWEHARRVRFPNLKPSTKSISLRLPVSLLDGIKIAANKRDVPYQSLIKLWLSEKLDAQTP</sequence>
<gene>
    <name evidence="2" type="ORF">BECKFW1821A_GA0114235_10686</name>
</gene>
<reference evidence="2" key="1">
    <citation type="submission" date="2019-02" db="EMBL/GenBank/DDBJ databases">
        <authorList>
            <person name="Gruber-Vodicka R. H."/>
            <person name="Seah K. B. B."/>
        </authorList>
    </citation>
    <scope>NUCLEOTIDE SEQUENCE</scope>
    <source>
        <strain evidence="2">BECK_BZ15</strain>
    </source>
</reference>
<dbReference type="Pfam" id="PF12441">
    <property type="entry name" value="CopG_antitoxin"/>
    <property type="match status" value="1"/>
</dbReference>
<dbReference type="InterPro" id="IPR022148">
    <property type="entry name" value="CopG_antitoxin"/>
</dbReference>
<organism evidence="2">
    <name type="scientific">Candidatus Kentrum sp. FW</name>
    <dbReference type="NCBI Taxonomy" id="2126338"/>
    <lineage>
        <taxon>Bacteria</taxon>
        <taxon>Pseudomonadati</taxon>
        <taxon>Pseudomonadota</taxon>
        <taxon>Gammaproteobacteria</taxon>
        <taxon>Candidatus Kentrum</taxon>
    </lineage>
</organism>